<gene>
    <name evidence="3" type="ORF">M2350_002424</name>
</gene>
<evidence type="ECO:0000256" key="2">
    <source>
        <dbReference type="SAM" id="Phobius"/>
    </source>
</evidence>
<feature type="compositionally biased region" description="Polar residues" evidence="1">
    <location>
        <begin position="105"/>
        <end position="127"/>
    </location>
</feature>
<evidence type="ECO:0000313" key="3">
    <source>
        <dbReference type="EMBL" id="MCS3920007.1"/>
    </source>
</evidence>
<dbReference type="RefSeq" id="WP_259097049.1">
    <property type="nucleotide sequence ID" value="NZ_CP130454.1"/>
</dbReference>
<sequence>MEEERREVYGEQQQVEVSAETAPESQKRGGLSAAVGFFIGLIIGAVAVFAITYATWKIPLDSANEQVRALEAQVQAANQRADRMRDALARAQEALNALNEALQEISPQGTKTQQVPTGGGEQTSPAQ</sequence>
<keyword evidence="4" id="KW-1185">Reference proteome</keyword>
<dbReference type="Proteomes" id="UP001204798">
    <property type="component" value="Unassembled WGS sequence"/>
</dbReference>
<reference evidence="3 4" key="1">
    <citation type="submission" date="2022-08" db="EMBL/GenBank/DDBJ databases">
        <title>Bacterial and archaeal communities from various locations to study Microbial Dark Matter (Phase II).</title>
        <authorList>
            <person name="Stepanauskas R."/>
        </authorList>
    </citation>
    <scope>NUCLEOTIDE SEQUENCE [LARGE SCALE GENOMIC DNA]</scope>
    <source>
        <strain evidence="3 4">PD1</strain>
    </source>
</reference>
<name>A0ABT2EQ00_9BACT</name>
<dbReference type="EMBL" id="JANUCP010000004">
    <property type="protein sequence ID" value="MCS3920007.1"/>
    <property type="molecule type" value="Genomic_DNA"/>
</dbReference>
<feature type="region of interest" description="Disordered" evidence="1">
    <location>
        <begin position="1"/>
        <end position="26"/>
    </location>
</feature>
<accession>A0ABT2EQ00</accession>
<keyword evidence="2" id="KW-0472">Membrane</keyword>
<proteinExistence type="predicted"/>
<keyword evidence="2" id="KW-1133">Transmembrane helix</keyword>
<evidence type="ECO:0000313" key="4">
    <source>
        <dbReference type="Proteomes" id="UP001204798"/>
    </source>
</evidence>
<protein>
    <submittedName>
        <fullName evidence="3">Uncharacterized protein HemX</fullName>
    </submittedName>
</protein>
<keyword evidence="2" id="KW-0812">Transmembrane</keyword>
<evidence type="ECO:0000256" key="1">
    <source>
        <dbReference type="SAM" id="MobiDB-lite"/>
    </source>
</evidence>
<feature type="transmembrane region" description="Helical" evidence="2">
    <location>
        <begin position="33"/>
        <end position="56"/>
    </location>
</feature>
<organism evidence="3 4">
    <name type="scientific">Candidatus Fervidibacter sacchari</name>
    <dbReference type="NCBI Taxonomy" id="1448929"/>
    <lineage>
        <taxon>Bacteria</taxon>
        <taxon>Candidatus Fervidibacterota</taxon>
        <taxon>Candidatus Fervidibacter</taxon>
    </lineage>
</organism>
<feature type="region of interest" description="Disordered" evidence="1">
    <location>
        <begin position="102"/>
        <end position="127"/>
    </location>
</feature>
<comment type="caution">
    <text evidence="3">The sequence shown here is derived from an EMBL/GenBank/DDBJ whole genome shotgun (WGS) entry which is preliminary data.</text>
</comment>